<dbReference type="GeneID" id="9594256"/>
<organism evidence="2">
    <name type="scientific">Schizophyllum commune (strain H4-8 / FGSC 9210)</name>
    <name type="common">Split gill fungus</name>
    <dbReference type="NCBI Taxonomy" id="578458"/>
    <lineage>
        <taxon>Eukaryota</taxon>
        <taxon>Fungi</taxon>
        <taxon>Dikarya</taxon>
        <taxon>Basidiomycota</taxon>
        <taxon>Agaricomycotina</taxon>
        <taxon>Agaricomycetes</taxon>
        <taxon>Agaricomycetidae</taxon>
        <taxon>Agaricales</taxon>
        <taxon>Schizophyllaceae</taxon>
        <taxon>Schizophyllum</taxon>
    </lineage>
</organism>
<dbReference type="Proteomes" id="UP000007431">
    <property type="component" value="Unassembled WGS sequence"/>
</dbReference>
<dbReference type="AlphaFoldDB" id="D8QCW9"/>
<protein>
    <submittedName>
        <fullName evidence="1">Expressed protein</fullName>
    </submittedName>
</protein>
<dbReference type="InParanoid" id="D8QCW9"/>
<dbReference type="VEuPathDB" id="FungiDB:SCHCODRAFT_02635541"/>
<dbReference type="EMBL" id="GL377309">
    <property type="protein sequence ID" value="EFI94603.1"/>
    <property type="molecule type" value="Genomic_DNA"/>
</dbReference>
<name>D8QCW9_SCHCM</name>
<evidence type="ECO:0000313" key="1">
    <source>
        <dbReference type="EMBL" id="EFI94603.1"/>
    </source>
</evidence>
<dbReference type="RefSeq" id="XP_003029506.1">
    <property type="nucleotide sequence ID" value="XM_003029460.1"/>
</dbReference>
<dbReference type="KEGG" id="scm:SCHCO_02635541"/>
<proteinExistence type="predicted"/>
<evidence type="ECO:0000313" key="2">
    <source>
        <dbReference type="Proteomes" id="UP000007431"/>
    </source>
</evidence>
<keyword evidence="2" id="KW-1185">Reference proteome</keyword>
<accession>D8QCW9</accession>
<reference evidence="1 2" key="1">
    <citation type="journal article" date="2010" name="Nat. Biotechnol.">
        <title>Genome sequence of the model mushroom Schizophyllum commune.</title>
        <authorList>
            <person name="Ohm R.A."/>
            <person name="de Jong J.F."/>
            <person name="Lugones L.G."/>
            <person name="Aerts A."/>
            <person name="Kothe E."/>
            <person name="Stajich J.E."/>
            <person name="de Vries R.P."/>
            <person name="Record E."/>
            <person name="Levasseur A."/>
            <person name="Baker S.E."/>
            <person name="Bartholomew K.A."/>
            <person name="Coutinho P.M."/>
            <person name="Erdmann S."/>
            <person name="Fowler T.J."/>
            <person name="Gathman A.C."/>
            <person name="Lombard V."/>
            <person name="Henrissat B."/>
            <person name="Knabe N."/>
            <person name="Kuees U."/>
            <person name="Lilly W.W."/>
            <person name="Lindquist E."/>
            <person name="Lucas S."/>
            <person name="Magnuson J.K."/>
            <person name="Piumi F."/>
            <person name="Raudaskoski M."/>
            <person name="Salamov A."/>
            <person name="Schmutz J."/>
            <person name="Schwarze F.W.M.R."/>
            <person name="vanKuyk P.A."/>
            <person name="Horton J.S."/>
            <person name="Grigoriev I.V."/>
            <person name="Woesten H.A.B."/>
        </authorList>
    </citation>
    <scope>NUCLEOTIDE SEQUENCE [LARGE SCALE GENOMIC DNA]</scope>
    <source>
        <strain evidence="2">H4-8 / FGSC 9210</strain>
    </source>
</reference>
<dbReference type="OMA" id="ACTECCE"/>
<dbReference type="HOGENOM" id="CLU_811716_0_0_1"/>
<gene>
    <name evidence="1" type="ORF">SCHCODRAFT_85802</name>
</gene>
<sequence>MTERSWKTMEEGVEEYVSELIKFRKKEVAGNVFWLRLRDLDMKLDKWREMCPDANVLKPTSAEVAVREPLRTVLLKDLDWSVTDPLKSVEDAVLVRLGRECMDEMRAYLLGLIPGRVKGKSRGTGDRLALATTYFKCFRCKEPMPYVRITVHQCFKDLPAGREDEDGEDDTTITITSMLKAARTSAPLYRTTDKVFFDEEASRHAEVLIRACENDPNKTTFADMEALDARLECVACEPGKRRQAMQWRSALLHSIQHHYATDNSPISARWKVINDPDELQRIEAAEKPAIEKGQVVRQCRGGYRIKVPACSNQEMWNKALREQSVAYAQDSSMANFPPFVRF</sequence>
<dbReference type="OrthoDB" id="2322499at2759"/>